<evidence type="ECO:0000256" key="7">
    <source>
        <dbReference type="ARBA" id="ARBA00012289"/>
    </source>
</evidence>
<comment type="catalytic activity">
    <reaction evidence="17">
        <text>5-amino-5-(4-hydroxybenzyl)-6-(D-ribitylimino)-5,6-dihydrouracil + S-adenosyl-L-methionine = 7,8-didemethyl-8-hydroxy-5-deazariboflavin + 5'-deoxyadenosine + L-methionine + NH4(+) + H(+)</text>
        <dbReference type="Rhea" id="RHEA:55204"/>
        <dbReference type="ChEBI" id="CHEBI:15378"/>
        <dbReference type="ChEBI" id="CHEBI:17319"/>
        <dbReference type="ChEBI" id="CHEBI:28938"/>
        <dbReference type="ChEBI" id="CHEBI:57844"/>
        <dbReference type="ChEBI" id="CHEBI:59789"/>
        <dbReference type="ChEBI" id="CHEBI:59904"/>
        <dbReference type="ChEBI" id="CHEBI:85936"/>
        <dbReference type="EC" id="4.3.1.32"/>
    </reaction>
</comment>
<dbReference type="NCBIfam" id="NF006687">
    <property type="entry name" value="PRK09234.1"/>
    <property type="match status" value="1"/>
</dbReference>
<feature type="domain" description="Radical SAM core" evidence="18">
    <location>
        <begin position="528"/>
        <end position="766"/>
    </location>
</feature>
<evidence type="ECO:0000256" key="14">
    <source>
        <dbReference type="ARBA" id="ARBA00023014"/>
    </source>
</evidence>
<keyword evidence="15" id="KW-0456">Lyase</keyword>
<name>A0A1D7YEG1_9ACTN</name>
<evidence type="ECO:0000256" key="6">
    <source>
        <dbReference type="ARBA" id="ARBA00012126"/>
    </source>
</evidence>
<evidence type="ECO:0000256" key="16">
    <source>
        <dbReference type="ARBA" id="ARBA00048468"/>
    </source>
</evidence>
<dbReference type="InterPro" id="IPR020050">
    <property type="entry name" value="FO_synthase_su2"/>
</dbReference>
<keyword evidence="14" id="KW-0411">Iron-sulfur</keyword>
<dbReference type="UniPathway" id="UPA00072"/>
<keyword evidence="10" id="KW-0808">Transferase</keyword>
<dbReference type="SFLD" id="SFLDS00029">
    <property type="entry name" value="Radical_SAM"/>
    <property type="match status" value="3"/>
</dbReference>
<dbReference type="GO" id="GO:0141093">
    <property type="term" value="F:5-amino-6-(D-ribitylamino)uracil--L-tyrosine 4-hydroxyphenyl transferase activity"/>
    <property type="evidence" value="ECO:0007669"/>
    <property type="project" value="UniProtKB-EC"/>
</dbReference>
<evidence type="ECO:0000256" key="13">
    <source>
        <dbReference type="ARBA" id="ARBA00023004"/>
    </source>
</evidence>
<dbReference type="NCBIfam" id="TIGR00423">
    <property type="entry name" value="CofH family radical SAM protein"/>
    <property type="match status" value="1"/>
</dbReference>
<dbReference type="PANTHER" id="PTHR43076">
    <property type="entry name" value="FO SYNTHASE (COFH)"/>
    <property type="match status" value="1"/>
</dbReference>
<organism evidence="19 20">
    <name type="scientific">Streptomyces fodineus</name>
    <dbReference type="NCBI Taxonomy" id="1904616"/>
    <lineage>
        <taxon>Bacteria</taxon>
        <taxon>Bacillati</taxon>
        <taxon>Actinomycetota</taxon>
        <taxon>Actinomycetes</taxon>
        <taxon>Kitasatosporales</taxon>
        <taxon>Streptomycetaceae</taxon>
        <taxon>Streptomyces</taxon>
    </lineage>
</organism>
<dbReference type="RefSeq" id="WP_069780295.1">
    <property type="nucleotide sequence ID" value="NZ_CP017248.1"/>
</dbReference>
<evidence type="ECO:0000256" key="17">
    <source>
        <dbReference type="ARBA" id="ARBA00048974"/>
    </source>
</evidence>
<dbReference type="NCBIfam" id="TIGR03550">
    <property type="entry name" value="F420_cofG"/>
    <property type="match status" value="1"/>
</dbReference>
<keyword evidence="9" id="KW-0004">4Fe-4S</keyword>
<dbReference type="GO" id="GO:0044689">
    <property type="term" value="F:7,8-didemethyl-8-hydroxy-5-deazariboflavin synthase activity"/>
    <property type="evidence" value="ECO:0007669"/>
    <property type="project" value="UniProtKB-EC"/>
</dbReference>
<evidence type="ECO:0000313" key="20">
    <source>
        <dbReference type="Proteomes" id="UP000094960"/>
    </source>
</evidence>
<evidence type="ECO:0000256" key="3">
    <source>
        <dbReference type="ARBA" id="ARBA00004712"/>
    </source>
</evidence>
<dbReference type="InterPro" id="IPR006638">
    <property type="entry name" value="Elp3/MiaA/NifB-like_rSAM"/>
</dbReference>
<dbReference type="EC" id="2.5.1.147" evidence="7"/>
<dbReference type="EC" id="4.3.1.32" evidence="6"/>
<comment type="similarity">
    <text evidence="4">In the C-terminal section; belongs to the radical SAM superfamily. CofH family.</text>
</comment>
<evidence type="ECO:0000256" key="15">
    <source>
        <dbReference type="ARBA" id="ARBA00023239"/>
    </source>
</evidence>
<dbReference type="SFLD" id="SFLDF00294">
    <property type="entry name" value="7_8-didemethyl-8-hydroxy-5-dea"/>
    <property type="match status" value="1"/>
</dbReference>
<dbReference type="InterPro" id="IPR045567">
    <property type="entry name" value="CofH/MnqC-like_C"/>
</dbReference>
<evidence type="ECO:0000256" key="8">
    <source>
        <dbReference type="ARBA" id="ARBA00022220"/>
    </source>
</evidence>
<dbReference type="HAMAP" id="MF_01612">
    <property type="entry name" value="FO_synth_sub2"/>
    <property type="match status" value="1"/>
</dbReference>
<accession>A0A1D7YEG1</accession>
<dbReference type="SFLD" id="SFLDG01389">
    <property type="entry name" value="menaquinone_synthsis_involved"/>
    <property type="match status" value="1"/>
</dbReference>
<feature type="domain" description="Radical SAM core" evidence="18">
    <location>
        <begin position="69"/>
        <end position="319"/>
    </location>
</feature>
<keyword evidence="13" id="KW-0408">Iron</keyword>
<dbReference type="PROSITE" id="PS51918">
    <property type="entry name" value="RADICAL_SAM"/>
    <property type="match status" value="2"/>
</dbReference>
<dbReference type="KEGG" id="spun:BFF78_24080"/>
<dbReference type="GO" id="GO:0046872">
    <property type="term" value="F:metal ion binding"/>
    <property type="evidence" value="ECO:0007669"/>
    <property type="project" value="UniProtKB-KW"/>
</dbReference>
<evidence type="ECO:0000256" key="5">
    <source>
        <dbReference type="ARBA" id="ARBA00010826"/>
    </source>
</evidence>
<dbReference type="InterPro" id="IPR034405">
    <property type="entry name" value="F420"/>
</dbReference>
<evidence type="ECO:0000313" key="19">
    <source>
        <dbReference type="EMBL" id="AOR33729.1"/>
    </source>
</evidence>
<comment type="similarity">
    <text evidence="5">In the N-terminal section; belongs to the radical SAM superfamily. CofG family.</text>
</comment>
<evidence type="ECO:0000256" key="1">
    <source>
        <dbReference type="ARBA" id="ARBA00001966"/>
    </source>
</evidence>
<keyword evidence="20" id="KW-1185">Reference proteome</keyword>
<dbReference type="EMBL" id="CP017248">
    <property type="protein sequence ID" value="AOR33729.1"/>
    <property type="molecule type" value="Genomic_DNA"/>
</dbReference>
<comment type="catalytic activity">
    <reaction evidence="16">
        <text>5-amino-6-(D-ribitylamino)uracil + L-tyrosine + S-adenosyl-L-methionine = 5-amino-5-(4-hydroxybenzyl)-6-(D-ribitylimino)-5,6-dihydrouracil + 2-iminoacetate + 5'-deoxyadenosine + L-methionine + H(+)</text>
        <dbReference type="Rhea" id="RHEA:55200"/>
        <dbReference type="ChEBI" id="CHEBI:15378"/>
        <dbReference type="ChEBI" id="CHEBI:15934"/>
        <dbReference type="ChEBI" id="CHEBI:17319"/>
        <dbReference type="ChEBI" id="CHEBI:57844"/>
        <dbReference type="ChEBI" id="CHEBI:58315"/>
        <dbReference type="ChEBI" id="CHEBI:59789"/>
        <dbReference type="ChEBI" id="CHEBI:77846"/>
        <dbReference type="ChEBI" id="CHEBI:85936"/>
        <dbReference type="EC" id="2.5.1.147"/>
    </reaction>
</comment>
<dbReference type="GO" id="GO:0051539">
    <property type="term" value="F:4 iron, 4 sulfur cluster binding"/>
    <property type="evidence" value="ECO:0007669"/>
    <property type="project" value="UniProtKB-KW"/>
</dbReference>
<dbReference type="NCBIfam" id="NF005609">
    <property type="entry name" value="PRK07360.1"/>
    <property type="match status" value="1"/>
</dbReference>
<dbReference type="CDD" id="cd01335">
    <property type="entry name" value="Radical_SAM"/>
    <property type="match status" value="2"/>
</dbReference>
<dbReference type="SFLD" id="SFLDG01388">
    <property type="entry name" value="7_8-didemethyl-8-hydroxy-5-dea"/>
    <property type="match status" value="2"/>
</dbReference>
<dbReference type="HAMAP" id="MF_01611">
    <property type="entry name" value="FO_synth_sub1"/>
    <property type="match status" value="1"/>
</dbReference>
<sequence length="861" mass="94112">MTTSATSGTGPTENSMRRALKRARDGVALDVAEAAVLLQARGQDLTDLAASAARVRDAGLEQAGRPGVITYSKSVFIPLTRLCRDKCHYCTFVTVPGKLRRAGQGMFMSPDEVLDIARKGAALGCKEALITLGDKPEDRWPEAREWLDAHGYDDTIAYVRAISIRILEETGLLPHLNPGVLTWTDFQRLKPVAPSMGMMLETTATRLWSEPGGPHHGSPDKEPAVRLRVLEDAGRSSVPFTSGLLIGIGETYEERAESLFALRKVSRAHHGIQELIIQNFRAKPDTAMRGMPDAELDDLVATVAVARHLMGPSACLQAPPNLVEAEYERLIGAGIDDWGGVSPLTIDHVNPERPWPQIEELTARSRAAGFELRERLCVYPEFVRRGEPWLDPRLRPHVSALADPETGLALPDAPVEGRPWQEPEEAFTATGRTDLHRTIDTEGRTGDRREDFDEVYGDWEALREAAVPGMAPERIDTDVRQALRTAADDPTKLTDAEALALLHADGPALDALTRIADGVRRSAVGDDVTYIVTRNINFTNVCYTGCRFCAFAQRRTDADAYTLSLEQVADRAQQAWEVGAVEVCMQGGIHPDLPGTAYFDIAKAVKERVPGMHVHAFSPMEVVNGATRTGMSIREWLTAAKEAGLDSVPGTAAEILDDEVRWVLTKGKLPAATWIEVITTAHELGIRSSSTMMYGHVDQPRHWLGHLRTLARIQRETGGFTEFVTLPFIHTNAPVYLAGIARPGPSARDNRAVTAMARLLLHPWIPNIQTSWVKLGTEGAAEMLRSGANDLGGTLMEETISRMAGSSYGSYKSIRDLVAVAEAAGRPAKPRTTLYGEVSRERQRVAAASDGHLPELLPVLD</sequence>
<evidence type="ECO:0000256" key="2">
    <source>
        <dbReference type="ARBA" id="ARBA00003692"/>
    </source>
</evidence>
<gene>
    <name evidence="19" type="primary">fbiC</name>
    <name evidence="19" type="ORF">BFF78_24080</name>
</gene>
<keyword evidence="12" id="KW-0479">Metal-binding</keyword>
<comment type="cofactor">
    <cofactor evidence="1">
        <name>[4Fe-4S] cluster</name>
        <dbReference type="ChEBI" id="CHEBI:49883"/>
    </cofactor>
</comment>
<evidence type="ECO:0000256" key="12">
    <source>
        <dbReference type="ARBA" id="ARBA00022723"/>
    </source>
</evidence>
<dbReference type="Proteomes" id="UP000094960">
    <property type="component" value="Chromosome"/>
</dbReference>
<protein>
    <recommendedName>
        <fullName evidence="8">FO synthase</fullName>
        <ecNumber evidence="7">2.5.1.147</ecNumber>
        <ecNumber evidence="6">4.3.1.32</ecNumber>
    </recommendedName>
</protein>
<reference evidence="20" key="1">
    <citation type="submission" date="2016-09" db="EMBL/GenBank/DDBJ databases">
        <title>Streptomyces puniciscabiei strain:TW1S1 Genome sequencing and assembly.</title>
        <authorList>
            <person name="Kim M.-K."/>
            <person name="Kim S.B."/>
        </authorList>
    </citation>
    <scope>NUCLEOTIDE SEQUENCE [LARGE SCALE GENOMIC DNA]</scope>
    <source>
        <strain evidence="20">TW1S1</strain>
    </source>
</reference>
<dbReference type="InterPro" id="IPR058240">
    <property type="entry name" value="rSAM_sf"/>
</dbReference>
<dbReference type="SUPFAM" id="SSF102114">
    <property type="entry name" value="Radical SAM enzymes"/>
    <property type="match status" value="2"/>
</dbReference>
<evidence type="ECO:0000256" key="9">
    <source>
        <dbReference type="ARBA" id="ARBA00022485"/>
    </source>
</evidence>
<dbReference type="Pfam" id="PF19288">
    <property type="entry name" value="CofH_C"/>
    <property type="match status" value="1"/>
</dbReference>
<evidence type="ECO:0000256" key="10">
    <source>
        <dbReference type="ARBA" id="ARBA00022679"/>
    </source>
</evidence>
<dbReference type="SFLD" id="SFLDG01064">
    <property type="entry name" value="F420__menaquinone_cofactor_bio"/>
    <property type="match status" value="3"/>
</dbReference>
<dbReference type="AlphaFoldDB" id="A0A1D7YEG1"/>
<dbReference type="InterPro" id="IPR019940">
    <property type="entry name" value="CofH_family"/>
</dbReference>
<dbReference type="PANTHER" id="PTHR43076:SF1">
    <property type="entry name" value="LIPOYL SYNTHASE 2"/>
    <property type="match status" value="1"/>
</dbReference>
<dbReference type="SFLD" id="SFLDF00343">
    <property type="entry name" value="aminofutalosine_synthase_(mqnE"/>
    <property type="match status" value="1"/>
</dbReference>
<comment type="pathway">
    <text evidence="3">Cofactor biosynthesis; coenzyme F0 biosynthesis.</text>
</comment>
<dbReference type="Gene3D" id="3.20.20.70">
    <property type="entry name" value="Aldolase class I"/>
    <property type="match status" value="2"/>
</dbReference>
<evidence type="ECO:0000259" key="18">
    <source>
        <dbReference type="PROSITE" id="PS51918"/>
    </source>
</evidence>
<dbReference type="InterPro" id="IPR013785">
    <property type="entry name" value="Aldolase_TIM"/>
</dbReference>
<dbReference type="Pfam" id="PF04055">
    <property type="entry name" value="Radical_SAM"/>
    <property type="match status" value="2"/>
</dbReference>
<dbReference type="InterPro" id="IPR019939">
    <property type="entry name" value="CofG_family"/>
</dbReference>
<dbReference type="SMART" id="SM00729">
    <property type="entry name" value="Elp3"/>
    <property type="match status" value="1"/>
</dbReference>
<dbReference type="InterPro" id="IPR007197">
    <property type="entry name" value="rSAM"/>
</dbReference>
<dbReference type="FunFam" id="3.20.20.70:FF:000134">
    <property type="entry name" value="7,8-didemethyl-8-hydroxy-5-deazariboflavin synthase"/>
    <property type="match status" value="1"/>
</dbReference>
<proteinExistence type="inferred from homology"/>
<keyword evidence="11" id="KW-0949">S-adenosyl-L-methionine</keyword>
<evidence type="ECO:0000256" key="4">
    <source>
        <dbReference type="ARBA" id="ARBA00010051"/>
    </source>
</evidence>
<evidence type="ECO:0000256" key="11">
    <source>
        <dbReference type="ARBA" id="ARBA00022691"/>
    </source>
</evidence>
<dbReference type="NCBIfam" id="TIGR03551">
    <property type="entry name" value="F420_cofH"/>
    <property type="match status" value="1"/>
</dbReference>
<comment type="function">
    <text evidence="2">Catalyzes the radical-mediated synthesis of 7,8-didemethyl-8-hydroxy-5-deazariboflavin (FO) from 5-amino-6-(D-ribitylamino)uracil and L-tyrosine.</text>
</comment>
<dbReference type="SFLD" id="SFLDF00293">
    <property type="entry name" value="((2_3_4_5-tetrahydroxypentyl)a"/>
    <property type="match status" value="1"/>
</dbReference>
<dbReference type="NCBIfam" id="NF004884">
    <property type="entry name" value="PRK06245.1"/>
    <property type="match status" value="1"/>
</dbReference>